<dbReference type="PROSITE" id="PS51195">
    <property type="entry name" value="Q_MOTIF"/>
    <property type="match status" value="1"/>
</dbReference>
<dbReference type="EMBL" id="QMKO01001509">
    <property type="protein sequence ID" value="RTG89350.1"/>
    <property type="molecule type" value="Genomic_DNA"/>
</dbReference>
<dbReference type="PANTHER" id="PTHR19845:SF0">
    <property type="entry name" value="KATANIN P80 WD40 REPEAT-CONTAINING SUBUNIT B1"/>
    <property type="match status" value="1"/>
</dbReference>
<feature type="transmembrane region" description="Helical" evidence="29">
    <location>
        <begin position="1849"/>
        <end position="1868"/>
    </location>
</feature>
<keyword evidence="14 26" id="KW-0802">TPR repeat</keyword>
<feature type="repeat" description="WD" evidence="25">
    <location>
        <begin position="53"/>
        <end position="94"/>
    </location>
</feature>
<evidence type="ECO:0000256" key="15">
    <source>
        <dbReference type="ARBA" id="ARBA00022806"/>
    </source>
</evidence>
<dbReference type="Pfam" id="PF00271">
    <property type="entry name" value="Helicase_C"/>
    <property type="match status" value="1"/>
</dbReference>
<reference evidence="33 34" key="1">
    <citation type="journal article" date="2019" name="PLoS Pathog.">
        <title>Genome sequence of the bovine parasite Schistosoma bovis Tanzania.</title>
        <authorList>
            <person name="Oey H."/>
            <person name="Zakrzewski M."/>
            <person name="Gobert G."/>
            <person name="Gravermann K."/>
            <person name="Stoye J."/>
            <person name="Jones M."/>
            <person name="Mcmanus D."/>
            <person name="Krause L."/>
        </authorList>
    </citation>
    <scope>NUCLEOTIDE SEQUENCE [LARGE SCALE GENOMIC DNA]</scope>
    <source>
        <strain evidence="33 34">TAN1997</strain>
    </source>
</reference>
<dbReference type="Pfam" id="PF13432">
    <property type="entry name" value="TPR_16"/>
    <property type="match status" value="1"/>
</dbReference>
<dbReference type="GO" id="GO:0016020">
    <property type="term" value="C:membrane"/>
    <property type="evidence" value="ECO:0007669"/>
    <property type="project" value="UniProtKB-SubCell"/>
</dbReference>
<feature type="compositionally biased region" description="Basic and acidic residues" evidence="28">
    <location>
        <begin position="934"/>
        <end position="943"/>
    </location>
</feature>
<comment type="similarity">
    <text evidence="5">Belongs to the TMTC family.</text>
</comment>
<dbReference type="GO" id="GO:0005783">
    <property type="term" value="C:endoplasmic reticulum"/>
    <property type="evidence" value="ECO:0007669"/>
    <property type="project" value="UniProtKB-SubCell"/>
</dbReference>
<keyword evidence="7 25" id="KW-0853">WD repeat</keyword>
<evidence type="ECO:0000256" key="7">
    <source>
        <dbReference type="ARBA" id="ARBA00022574"/>
    </source>
</evidence>
<dbReference type="SUPFAM" id="SSF48452">
    <property type="entry name" value="TPR-like"/>
    <property type="match status" value="1"/>
</dbReference>
<evidence type="ECO:0000256" key="8">
    <source>
        <dbReference type="ARBA" id="ARBA00022679"/>
    </source>
</evidence>
<dbReference type="GO" id="GO:0005874">
    <property type="term" value="C:microtubule"/>
    <property type="evidence" value="ECO:0007669"/>
    <property type="project" value="UniProtKB-KW"/>
</dbReference>
<evidence type="ECO:0000256" key="4">
    <source>
        <dbReference type="ARBA" id="ARBA00004922"/>
    </source>
</evidence>
<dbReference type="InterPro" id="IPR014001">
    <property type="entry name" value="Helicase_ATP-bd"/>
</dbReference>
<dbReference type="CDD" id="cd18787">
    <property type="entry name" value="SF2_C_DEAD"/>
    <property type="match status" value="1"/>
</dbReference>
<comment type="subcellular location">
    <subcellularLocation>
        <location evidence="3 24">Cytoplasm</location>
        <location evidence="3 24">Cytoskeleton</location>
    </subcellularLocation>
    <subcellularLocation>
        <location evidence="24">Cytoplasm</location>
    </subcellularLocation>
    <subcellularLocation>
        <location evidence="24">Cytoplasm</location>
        <location evidence="24">Cytoskeleton</location>
        <location evidence="24">Microtubule organizing center</location>
        <location evidence="24">Centrosome</location>
    </subcellularLocation>
    <subcellularLocation>
        <location evidence="24">Cytoplasm</location>
        <location evidence="24">Cytoskeleton</location>
        <location evidence="24">Spindle pole</location>
    </subcellularLocation>
    <subcellularLocation>
        <location evidence="24">Cytoplasm</location>
        <location evidence="24">Cytoskeleton</location>
        <location evidence="24">Spindle</location>
    </subcellularLocation>
    <subcellularLocation>
        <location evidence="2">Endoplasmic reticulum</location>
    </subcellularLocation>
    <subcellularLocation>
        <location evidence="1">Membrane</location>
        <topology evidence="1">Multi-pass membrane protein</topology>
    </subcellularLocation>
    <text evidence="24">Predominantly cytoplasmic. Localized to the interphase centrosome and mitotic spindle poles.</text>
</comment>
<dbReference type="GO" id="GO:0000922">
    <property type="term" value="C:spindle pole"/>
    <property type="evidence" value="ECO:0007669"/>
    <property type="project" value="UniProtKB-SubCell"/>
</dbReference>
<dbReference type="GO" id="GO:0005524">
    <property type="term" value="F:ATP binding"/>
    <property type="evidence" value="ECO:0007669"/>
    <property type="project" value="UniProtKB-KW"/>
</dbReference>
<dbReference type="Pfam" id="PF13925">
    <property type="entry name" value="Katanin_con80"/>
    <property type="match status" value="1"/>
</dbReference>
<keyword evidence="19 29" id="KW-0472">Membrane</keyword>
<dbReference type="GO" id="GO:0051013">
    <property type="term" value="P:microtubule severing"/>
    <property type="evidence" value="ECO:0007669"/>
    <property type="project" value="UniProtKB-UniRule"/>
</dbReference>
<comment type="similarity">
    <text evidence="24">Belongs to the WD repeat KATNB1 family.</text>
</comment>
<comment type="caution">
    <text evidence="33">The sequence shown here is derived from an EMBL/GenBank/DDBJ whole genome shotgun (WGS) entry which is preliminary data.</text>
</comment>
<feature type="domain" description="Helicase C-terminal" evidence="31">
    <location>
        <begin position="1305"/>
        <end position="1450"/>
    </location>
</feature>
<evidence type="ECO:0000256" key="22">
    <source>
        <dbReference type="ARBA" id="ARBA00047984"/>
    </source>
</evidence>
<evidence type="ECO:0000259" key="30">
    <source>
        <dbReference type="PROSITE" id="PS51192"/>
    </source>
</evidence>
<dbReference type="GO" id="GO:0016787">
    <property type="term" value="F:hydrolase activity"/>
    <property type="evidence" value="ECO:0007669"/>
    <property type="project" value="UniProtKB-KW"/>
</dbReference>
<evidence type="ECO:0000256" key="24">
    <source>
        <dbReference type="HAMAP-Rule" id="MF_03022"/>
    </source>
</evidence>
<dbReference type="GO" id="GO:0005813">
    <property type="term" value="C:centrosome"/>
    <property type="evidence" value="ECO:0007669"/>
    <property type="project" value="UniProtKB-SubCell"/>
</dbReference>
<evidence type="ECO:0000256" key="25">
    <source>
        <dbReference type="PROSITE-ProRule" id="PRU00221"/>
    </source>
</evidence>
<dbReference type="GO" id="GO:0051301">
    <property type="term" value="P:cell division"/>
    <property type="evidence" value="ECO:0007669"/>
    <property type="project" value="UniProtKB-KW"/>
</dbReference>
<comment type="function">
    <text evidence="23">Component of the 17S U2 SnRNP complex of the spliceosome, a large ribonucleoprotein complex that removes introns from transcribed pre-mRNAs. The 17S U2 SnRNP complex (1) directly participates in early spliceosome assembly and (2) mediates recognition of the intron branch site during pre-mRNA splicing by promoting the selection of the pre-mRNA branch-site adenosine, the nucleophile for the first step of splicing. Within the 17S U2 SnRNP complex, DDX46 plays essential roles during assembly of pre-spliceosome and proofreading of the branch site.</text>
</comment>
<keyword evidence="16" id="KW-0256">Endoplasmic reticulum</keyword>
<dbReference type="FunFam" id="2.130.10.10:FF:000462">
    <property type="entry name" value="Katanin p80 WD40 repeat-containing subunit B1"/>
    <property type="match status" value="1"/>
</dbReference>
<dbReference type="GO" id="GO:0003724">
    <property type="term" value="F:RNA helicase activity"/>
    <property type="evidence" value="ECO:0007669"/>
    <property type="project" value="UniProtKB-EC"/>
</dbReference>
<keyword evidence="24" id="KW-0131">Cell cycle</keyword>
<comment type="similarity">
    <text evidence="21">Belongs to the DEAD box helicase family. DDX46/PRP5 subfamily.</text>
</comment>
<dbReference type="InterPro" id="IPR011990">
    <property type="entry name" value="TPR-like_helical_dom_sf"/>
</dbReference>
<dbReference type="InterPro" id="IPR015943">
    <property type="entry name" value="WD40/YVTN_repeat-like_dom_sf"/>
</dbReference>
<dbReference type="CDD" id="cd22473">
    <property type="entry name" value="KH-I_DDX46"/>
    <property type="match status" value="1"/>
</dbReference>
<keyword evidence="9 29" id="KW-0812">Transmembrane</keyword>
<dbReference type="InterPro" id="IPR019734">
    <property type="entry name" value="TPR_rpt"/>
</dbReference>
<evidence type="ECO:0000256" key="11">
    <source>
        <dbReference type="ARBA" id="ARBA00022737"/>
    </source>
</evidence>
<comment type="pathway">
    <text evidence="4">Protein modification; protein glycosylation.</text>
</comment>
<evidence type="ECO:0000256" key="21">
    <source>
        <dbReference type="ARBA" id="ARBA00038511"/>
    </source>
</evidence>
<dbReference type="Proteomes" id="UP000290809">
    <property type="component" value="Unassembled WGS sequence"/>
</dbReference>
<organism evidence="33 34">
    <name type="scientific">Schistosoma bovis</name>
    <name type="common">Blood fluke</name>
    <dbReference type="NCBI Taxonomy" id="6184"/>
    <lineage>
        <taxon>Eukaryota</taxon>
        <taxon>Metazoa</taxon>
        <taxon>Spiralia</taxon>
        <taxon>Lophotrochozoa</taxon>
        <taxon>Platyhelminthes</taxon>
        <taxon>Trematoda</taxon>
        <taxon>Digenea</taxon>
        <taxon>Strigeidida</taxon>
        <taxon>Schistosomatoidea</taxon>
        <taxon>Schistosomatidae</taxon>
        <taxon>Schistosoma</taxon>
    </lineage>
</organism>
<dbReference type="PRINTS" id="PR00320">
    <property type="entry name" value="GPROTEINBRPT"/>
</dbReference>
<dbReference type="HAMAP" id="MF_03022">
    <property type="entry name" value="Katanin_p80_B1"/>
    <property type="match status" value="1"/>
</dbReference>
<dbReference type="InterPro" id="IPR056149">
    <property type="entry name" value="PRP5/DDX46/KHDC4_KH"/>
</dbReference>
<evidence type="ECO:0000256" key="28">
    <source>
        <dbReference type="SAM" id="MobiDB-lite"/>
    </source>
</evidence>
<evidence type="ECO:0000256" key="10">
    <source>
        <dbReference type="ARBA" id="ARBA00022701"/>
    </source>
</evidence>
<dbReference type="InterPro" id="IPR014014">
    <property type="entry name" value="RNA_helicase_DEAD_Q_motif"/>
</dbReference>
<keyword evidence="10 24" id="KW-0493">Microtubule</keyword>
<feature type="region of interest" description="Disordered" evidence="28">
    <location>
        <begin position="721"/>
        <end position="749"/>
    </location>
</feature>
<dbReference type="GO" id="GO:0003676">
    <property type="term" value="F:nucleic acid binding"/>
    <property type="evidence" value="ECO:0007669"/>
    <property type="project" value="InterPro"/>
</dbReference>
<keyword evidence="13" id="KW-0378">Hydrolase</keyword>
<feature type="domain" description="DEAD-box RNA helicase Q" evidence="32">
    <location>
        <begin position="1069"/>
        <end position="1097"/>
    </location>
</feature>
<feature type="transmembrane region" description="Helical" evidence="29">
    <location>
        <begin position="1880"/>
        <end position="1903"/>
    </location>
</feature>
<feature type="compositionally biased region" description="Basic residues" evidence="28">
    <location>
        <begin position="729"/>
        <end position="741"/>
    </location>
</feature>
<feature type="region of interest" description="Disordered" evidence="28">
    <location>
        <begin position="446"/>
        <end position="470"/>
    </location>
</feature>
<evidence type="ECO:0000313" key="33">
    <source>
        <dbReference type="EMBL" id="RTG89350.1"/>
    </source>
</evidence>
<dbReference type="UniPathway" id="UPA00378"/>
<dbReference type="CDD" id="cd00200">
    <property type="entry name" value="WD40"/>
    <property type="match status" value="1"/>
</dbReference>
<keyword evidence="12" id="KW-0547">Nucleotide-binding</keyword>
<keyword evidence="24" id="KW-0132">Cell division</keyword>
<dbReference type="PROSITE" id="PS00678">
    <property type="entry name" value="WD_REPEATS_1"/>
    <property type="match status" value="2"/>
</dbReference>
<evidence type="ECO:0000256" key="17">
    <source>
        <dbReference type="ARBA" id="ARBA00022840"/>
    </source>
</evidence>
<dbReference type="Gene3D" id="2.130.10.10">
    <property type="entry name" value="YVTN repeat-like/Quinoprotein amine dehydrogenase"/>
    <property type="match status" value="2"/>
</dbReference>
<feature type="region of interest" description="Disordered" evidence="28">
    <location>
        <begin position="882"/>
        <end position="914"/>
    </location>
</feature>
<comment type="function">
    <text evidence="24">Participates in a complex which severs microtubules in an ATP-dependent manner. May act to target the enzymatic subunit of this complex to sites of action such as the centrosome. Microtubule severing may promote rapid reorganization of cellular microtubule arrays and the release of microtubules from the centrosome following nucleation.</text>
</comment>
<evidence type="ECO:0000256" key="23">
    <source>
        <dbReference type="ARBA" id="ARBA00049949"/>
    </source>
</evidence>
<feature type="short sequence motif" description="Q motif" evidence="27">
    <location>
        <begin position="1069"/>
        <end position="1097"/>
    </location>
</feature>
<dbReference type="Gene3D" id="1.25.40.10">
    <property type="entry name" value="Tetratricopeptide repeat domain"/>
    <property type="match status" value="2"/>
</dbReference>
<proteinExistence type="inferred from homology"/>
<accession>A0A430QNS2</accession>
<dbReference type="SMART" id="SM00320">
    <property type="entry name" value="WD40"/>
    <property type="match status" value="6"/>
</dbReference>
<dbReference type="GO" id="GO:0016740">
    <property type="term" value="F:transferase activity"/>
    <property type="evidence" value="ECO:0007669"/>
    <property type="project" value="UniProtKB-KW"/>
</dbReference>
<feature type="region of interest" description="Disordered" evidence="28">
    <location>
        <begin position="1672"/>
        <end position="1691"/>
    </location>
</feature>
<dbReference type="SMART" id="SM00487">
    <property type="entry name" value="DEXDc"/>
    <property type="match status" value="1"/>
</dbReference>
<dbReference type="PROSITE" id="PS50005">
    <property type="entry name" value="TPR"/>
    <property type="match status" value="1"/>
</dbReference>
<evidence type="ECO:0000256" key="19">
    <source>
        <dbReference type="ARBA" id="ARBA00023136"/>
    </source>
</evidence>
<dbReference type="SUPFAM" id="SSF52540">
    <property type="entry name" value="P-loop containing nucleoside triphosphate hydrolases"/>
    <property type="match status" value="1"/>
</dbReference>
<evidence type="ECO:0000256" key="9">
    <source>
        <dbReference type="ARBA" id="ARBA00022692"/>
    </source>
</evidence>
<dbReference type="InterPro" id="IPR013618">
    <property type="entry name" value="TMTC_DUF1736"/>
</dbReference>
<keyword evidence="8" id="KW-0808">Transferase</keyword>
<feature type="repeat" description="WD" evidence="25">
    <location>
        <begin position="95"/>
        <end position="136"/>
    </location>
</feature>
<gene>
    <name evidence="24" type="primary">KATNB1</name>
    <name evidence="33" type="ORF">DC041_0011405</name>
</gene>
<keyword evidence="34" id="KW-1185">Reference proteome</keyword>
<evidence type="ECO:0000256" key="6">
    <source>
        <dbReference type="ARBA" id="ARBA00022490"/>
    </source>
</evidence>
<evidence type="ECO:0000256" key="5">
    <source>
        <dbReference type="ARBA" id="ARBA00007882"/>
    </source>
</evidence>
<evidence type="ECO:0000256" key="26">
    <source>
        <dbReference type="PROSITE-ProRule" id="PRU00339"/>
    </source>
</evidence>
<evidence type="ECO:0000256" key="2">
    <source>
        <dbReference type="ARBA" id="ARBA00004240"/>
    </source>
</evidence>
<dbReference type="GO" id="GO:0007019">
    <property type="term" value="P:microtubule depolymerization"/>
    <property type="evidence" value="ECO:0007669"/>
    <property type="project" value="TreeGrafter"/>
</dbReference>
<dbReference type="CDD" id="cd17953">
    <property type="entry name" value="DEADc_DDX46"/>
    <property type="match status" value="1"/>
</dbReference>
<dbReference type="PROSITE" id="PS00039">
    <property type="entry name" value="DEAD_ATP_HELICASE"/>
    <property type="match status" value="1"/>
</dbReference>
<feature type="compositionally biased region" description="Basic and acidic residues" evidence="28">
    <location>
        <begin position="898"/>
        <end position="908"/>
    </location>
</feature>
<evidence type="ECO:0000256" key="3">
    <source>
        <dbReference type="ARBA" id="ARBA00004245"/>
    </source>
</evidence>
<keyword evidence="24" id="KW-0498">Mitosis</keyword>
<dbReference type="InterPro" id="IPR027417">
    <property type="entry name" value="P-loop_NTPase"/>
</dbReference>
<dbReference type="SMART" id="SM00028">
    <property type="entry name" value="TPR"/>
    <property type="match status" value="5"/>
</dbReference>
<dbReference type="Pfam" id="PF00400">
    <property type="entry name" value="WD40"/>
    <property type="match status" value="4"/>
</dbReference>
<sequence>MKAWKLQECIAHSPGAVTAATLGRKSGRVMATGGEDRRLKLWAVGKPSCILSLTGHTSSIEASEFSQEEDRVAAGSLSGSVRIWDLEEVKIVRALSGHTSAIKTLDFHPYGNFVASGSMDTLVKLWDVSRKGCINTYRGHTGSVNMIRFSPDGKWIVSAGEDGIIKLWDLSAGRQLAELVGHTGPVVAVTFHPTVLLLATASADHTVRLYDLENFTQVAVTGPELNATNVRRIAFHPDGVCLYVATNDYLRIYDYENMSCLETVHVGWRAGGGLDDMAVAPSFNQLVGVCISNSLITTYVVDVKSCIPFTANYSDNIAESNKNVCVQSTQLNTTSVNTSTNYRDNDNSNSIPTIHPVQQICGNSNLANYMQSNERPFTRCGSSPSKALSSIGRKSFCLVAEENLQNVMSSNERPFTRCGSSPSKALSSIGRKSFCLVAEENLQNVMSEDPNDPDAHLPYQPTTEDSESLNAADITDPDEYDRIFKPHHTVPRSPSQVRAMTSRRNVSSEYGTDAITKLNFGLPPLSPNIVNPTPHEAKCVQSNILSDRFTSDKPFTPPSTTSACISRRPHQTTISQAARIISNSPHPPEAIEVEDFLPQSLPTMMDFALNPVLQNIKNPTHDKSGSLHEPSEAELLLRIRKPHDPFVKVMSSRVKGLSTVRVMWSPDSVKTAVESALMMNDTAILVDVLGILSKNSKYWNLDLVSFLLPQLVELIHSKYTTRRDDDHSRNRKRRSRSRSRSRSPVLPRRAFSSTLEGSLPLAASLPTSSLMGSLLAAQAKAAEEAAAKAKAETSKPAVGTMTAIANAAADMIKAARNSGQGIAGMEGALVITPNMDKDIEQRRLDLEMQKRRERVERWRRERRLKQDILAAQQRLAESTRGTTINKWNLEDDEDEEDANKKNVQMEKSTEDDDVDPLDAYMQELNNQVSAGPETTKKDTKITKQSEISLKTSKDTDHASSDPSVKPKQQLVIKRKRIIGRGELMESNIDELEYSSEEEDTTIEDALAQLQKKDKLQPIDHSKIEYFPFRKSFYVEVPELAKMSKEDVKAYRASLENIRVRGRECPKPLRNWVQAGISSRLLACLKRNNFDKPTPIQCQALPVIMSGRDMIGIAKTGSGKTLAFLVPLMRHLEHQAPLNPGDGPIALLLAPTRELALQIFKETKKLCQAADARAVCVYGGTGISEQIAELKRGAEIIVCTPGRMIDMLAANGGRVTNLLRCSYVVLDEADRMFDLGFEPQVMRIIENCRPDRQTLMFSATFPRQMEILARKVLTLPIEIQIGGRSVVCSDVEQHAFILSEEEKVYKVLELLGIYQEEGSVLVFVEKQESADELMRVLLKYGYPCLSLHGGIDQYDRDSVIMDFKRGNIRLLIATSVAARGLDVTDLLLVINYDCPNHYEDYVHRCGRTGRAGRKGFAYTFLTPDQERSAGDVVRAFKQSGQKPPEELMNMWNAYKIRMEHVCLCLFVCHCMHQLFVGSLFILVLFTVNVCQCFRGKGFMFDEVEAQLNSEKRRLQKAALGLQDSDDEDGDGNVDWDSKIEDMLATKTKIKDVSKSNASENVSETVEEVFALMGRNNRSYYFHTNAQAGQAVVNAALALARQKAAQLGLVKHLTSGTPTVPQPSAVLNTTTVSDPNATIAAAVAAVTIPVPPAPTSRTLAEQAAERLNAKLGYTKQTPGAGDEEGAGANTNSGSDMVRRYEEELVINDFPQNVRWRITGREMLNHLSDYCDVGVSVRGVYMPPAKAKQHIPEGTDDRPLYLCIEAVNERQVALAKKEIMRIIKEELVKLVTGVVGRAELLSSVFFLSALLLYIKVSNASAQSLLIFPSNLCADWTLGSLKLIQGWADPRNILTLMAFSFILLLVFITVNWKTPLHQGRAVCMALSLMIFPFIPASNLFFPVGFVVAERVLYTPSLGFCLLIGLGFENLIGLKFIQTNTMKSSKSSEVKKVCRSNEYNLFTSALKVNPNNAKMWNNVGHSLEAEGKYSEALGYFRKAVNLSFPFVTKCFFRDGVVGQTYYARVSPKDLMVFINLANLYITKSPPRLEDAATLLRRAISLRSDFVDAYQNYGSVLIKLGSYEHLLKQNFEPIKVHFALGMLQTDKKNYIKASKHYQNVIIVSDLFKQLDSDHKGSLFNLALLYRNHLGKPDDARNLALHLIKVHPSHIKSYLLLGDIELTEKANIKLAKQYFEEALKLDPKNIQAKHNLCVALADEDDLEKSESCLLEAIAMEPKPQNYLLQHLEIIRGRLHSRGKHAYTKLNNDK</sequence>
<dbReference type="InterPro" id="IPR001650">
    <property type="entry name" value="Helicase_C-like"/>
</dbReference>
<evidence type="ECO:0000313" key="34">
    <source>
        <dbReference type="Proteomes" id="UP000290809"/>
    </source>
</evidence>
<feature type="repeat" description="WD" evidence="25">
    <location>
        <begin position="137"/>
        <end position="178"/>
    </location>
</feature>
<dbReference type="InterPro" id="IPR019775">
    <property type="entry name" value="WD40_repeat_CS"/>
</dbReference>
<dbReference type="Pfam" id="PF13181">
    <property type="entry name" value="TPR_8"/>
    <property type="match status" value="1"/>
</dbReference>
<keyword evidence="6 24" id="KW-0963">Cytoplasm</keyword>
<evidence type="ECO:0000256" key="18">
    <source>
        <dbReference type="ARBA" id="ARBA00022989"/>
    </source>
</evidence>
<feature type="region of interest" description="Disordered" evidence="28">
    <location>
        <begin position="926"/>
        <end position="967"/>
    </location>
</feature>
<comment type="subunit">
    <text evidence="24">Interacts with KATNA1. This interaction enhances the microtubule binding and severing activity of KATNA1 and also targets this activity to the centrosome.</text>
</comment>
<keyword evidence="11" id="KW-0677">Repeat</keyword>
<evidence type="ECO:0000256" key="27">
    <source>
        <dbReference type="PROSITE-ProRule" id="PRU00552"/>
    </source>
</evidence>
<evidence type="ECO:0000256" key="29">
    <source>
        <dbReference type="SAM" id="Phobius"/>
    </source>
</evidence>
<feature type="transmembrane region" description="Helical" evidence="29">
    <location>
        <begin position="1909"/>
        <end position="1932"/>
    </location>
</feature>
<dbReference type="InterPro" id="IPR028021">
    <property type="entry name" value="Katanin_C-terminal"/>
</dbReference>
<evidence type="ECO:0000256" key="12">
    <source>
        <dbReference type="ARBA" id="ARBA00022741"/>
    </source>
</evidence>
<dbReference type="SMART" id="SM00490">
    <property type="entry name" value="HELICc"/>
    <property type="match status" value="1"/>
</dbReference>
<evidence type="ECO:0000259" key="32">
    <source>
        <dbReference type="PROSITE" id="PS51195"/>
    </source>
</evidence>
<dbReference type="PROSITE" id="PS51194">
    <property type="entry name" value="HELICASE_CTER"/>
    <property type="match status" value="1"/>
</dbReference>
<evidence type="ECO:0000256" key="1">
    <source>
        <dbReference type="ARBA" id="ARBA00004141"/>
    </source>
</evidence>
<evidence type="ECO:0000256" key="16">
    <source>
        <dbReference type="ARBA" id="ARBA00022824"/>
    </source>
</evidence>
<dbReference type="Pfam" id="PF23469">
    <property type="entry name" value="KH_12"/>
    <property type="match status" value="1"/>
</dbReference>
<feature type="region of interest" description="Disordered" evidence="28">
    <location>
        <begin position="549"/>
        <end position="570"/>
    </location>
</feature>
<dbReference type="PROSITE" id="PS51192">
    <property type="entry name" value="HELICASE_ATP_BIND_1"/>
    <property type="match status" value="1"/>
</dbReference>
<keyword evidence="18 29" id="KW-1133">Transmembrane helix</keyword>
<dbReference type="FunFam" id="3.40.50.300:FF:000079">
    <property type="entry name" value="probable ATP-dependent RNA helicase DDX17"/>
    <property type="match status" value="1"/>
</dbReference>
<name>A0A430QNS2_SCHBO</name>
<dbReference type="SUPFAM" id="SSF50978">
    <property type="entry name" value="WD40 repeat-like"/>
    <property type="match status" value="1"/>
</dbReference>
<feature type="repeat" description="WD" evidence="25">
    <location>
        <begin position="179"/>
        <end position="220"/>
    </location>
</feature>
<keyword evidence="15 33" id="KW-0347">Helicase</keyword>
<dbReference type="PROSITE" id="PS50082">
    <property type="entry name" value="WD_REPEATS_2"/>
    <property type="match status" value="4"/>
</dbReference>
<keyword evidence="17" id="KW-0067">ATP-binding</keyword>
<dbReference type="Pfam" id="PF00270">
    <property type="entry name" value="DEAD"/>
    <property type="match status" value="1"/>
</dbReference>
<evidence type="ECO:0000256" key="13">
    <source>
        <dbReference type="ARBA" id="ARBA00022801"/>
    </source>
</evidence>
<comment type="catalytic activity">
    <reaction evidence="22">
        <text>ATP + H2O = ADP + phosphate + H(+)</text>
        <dbReference type="Rhea" id="RHEA:13065"/>
        <dbReference type="ChEBI" id="CHEBI:15377"/>
        <dbReference type="ChEBI" id="CHEBI:15378"/>
        <dbReference type="ChEBI" id="CHEBI:30616"/>
        <dbReference type="ChEBI" id="CHEBI:43474"/>
        <dbReference type="ChEBI" id="CHEBI:456216"/>
        <dbReference type="EC" id="3.6.4.13"/>
    </reaction>
</comment>
<dbReference type="InterPro" id="IPR036322">
    <property type="entry name" value="WD40_repeat_dom_sf"/>
</dbReference>
<dbReference type="InterPro" id="IPR000629">
    <property type="entry name" value="RNA-helicase_DEAD-box_CS"/>
</dbReference>
<dbReference type="PANTHER" id="PTHR19845">
    <property type="entry name" value="KATANIN P80 SUBUNIT"/>
    <property type="match status" value="1"/>
</dbReference>
<feature type="domain" description="Helicase ATP-binding" evidence="30">
    <location>
        <begin position="1100"/>
        <end position="1278"/>
    </location>
</feature>
<dbReference type="InterPro" id="IPR026962">
    <property type="entry name" value="KTNB1"/>
</dbReference>
<evidence type="ECO:0000259" key="31">
    <source>
        <dbReference type="PROSITE" id="PS51194"/>
    </source>
</evidence>
<dbReference type="STRING" id="6184.A0A430QNS2"/>
<keyword evidence="20 24" id="KW-0206">Cytoskeleton</keyword>
<dbReference type="Pfam" id="PF08409">
    <property type="entry name" value="TMTC_DUF1736"/>
    <property type="match status" value="1"/>
</dbReference>
<evidence type="ECO:0000256" key="14">
    <source>
        <dbReference type="ARBA" id="ARBA00022803"/>
    </source>
</evidence>
<dbReference type="GO" id="GO:0008352">
    <property type="term" value="C:katanin complex"/>
    <property type="evidence" value="ECO:0007669"/>
    <property type="project" value="InterPro"/>
</dbReference>
<dbReference type="InterPro" id="IPR011545">
    <property type="entry name" value="DEAD/DEAH_box_helicase_dom"/>
</dbReference>
<dbReference type="InterPro" id="IPR001680">
    <property type="entry name" value="WD40_rpt"/>
</dbReference>
<dbReference type="Gene3D" id="3.40.50.300">
    <property type="entry name" value="P-loop containing nucleotide triphosphate hydrolases"/>
    <property type="match status" value="2"/>
</dbReference>
<protein>
    <recommendedName>
        <fullName evidence="24">Katanin p80 WD40 repeat-containing subunit B1</fullName>
        <shortName evidence="24">Katanin p80 subunit B1</shortName>
    </recommendedName>
    <alternativeName>
        <fullName evidence="24">p80 katanin</fullName>
    </alternativeName>
</protein>
<dbReference type="PROSITE" id="PS50294">
    <property type="entry name" value="WD_REPEATS_REGION"/>
    <property type="match status" value="4"/>
</dbReference>
<dbReference type="GO" id="GO:0008017">
    <property type="term" value="F:microtubule binding"/>
    <property type="evidence" value="ECO:0007669"/>
    <property type="project" value="UniProtKB-UniRule"/>
</dbReference>
<feature type="repeat" description="TPR" evidence="26">
    <location>
        <begin position="1968"/>
        <end position="2001"/>
    </location>
</feature>
<dbReference type="InterPro" id="IPR020472">
    <property type="entry name" value="WD40_PAC1"/>
</dbReference>
<evidence type="ECO:0000256" key="20">
    <source>
        <dbReference type="ARBA" id="ARBA00023212"/>
    </source>
</evidence>